<comment type="caution">
    <text evidence="1">The sequence shown here is derived from an EMBL/GenBank/DDBJ whole genome shotgun (WGS) entry which is preliminary data.</text>
</comment>
<sequence length="378" mass="44165">MGTSRRTKAKANARKNARTQIIVATGISGCGRKEYLEAWERYAKRRGKKVKIFSVGDLIFKHAEAIGMTLNPENILNVNLDTLQALRSAVLTRILDEVEDAKYDTAIICVHGWFFWKKRLMVGMDRFLNQFQPDMFLSFIDDFRNILNRLDTRPQWRGEELSMSEILLWQNAEVELTALLAELQRKPFFTVPTCQPTSTLYKLVFHPEIEPVYVAMPISHFRDPADRKRIDRFIKRLDRYFTVFNPLSVEVVGAVEIRKNKQEFMANLPVYHHIVYRDLRWFVRGVKKIIVFWPRPKPPAAFAKNKKLAALWPETVPSPGADHETHVAFTEGKDVWVVFLPKKASPFITHYSTGMFQSENEFFRFLAKTYPERATYKW</sequence>
<dbReference type="EMBL" id="MHKV01000017">
    <property type="protein sequence ID" value="OGY97257.1"/>
    <property type="molecule type" value="Genomic_DNA"/>
</dbReference>
<name>A0A1G2C9U2_9BACT</name>
<dbReference type="Pfam" id="PF13207">
    <property type="entry name" value="AAA_17"/>
    <property type="match status" value="1"/>
</dbReference>
<evidence type="ECO:0000313" key="2">
    <source>
        <dbReference type="Proteomes" id="UP000176349"/>
    </source>
</evidence>
<organism evidence="1 2">
    <name type="scientific">Candidatus Liptonbacteria bacterium GWC1_60_9</name>
    <dbReference type="NCBI Taxonomy" id="1798645"/>
    <lineage>
        <taxon>Bacteria</taxon>
        <taxon>Candidatus Liptoniibacteriota</taxon>
    </lineage>
</organism>
<gene>
    <name evidence="1" type="ORF">A2128_02355</name>
</gene>
<dbReference type="InterPro" id="IPR027417">
    <property type="entry name" value="P-loop_NTPase"/>
</dbReference>
<dbReference type="AlphaFoldDB" id="A0A1G2C9U2"/>
<dbReference type="Proteomes" id="UP000176349">
    <property type="component" value="Unassembled WGS sequence"/>
</dbReference>
<evidence type="ECO:0000313" key="1">
    <source>
        <dbReference type="EMBL" id="OGY97257.1"/>
    </source>
</evidence>
<proteinExistence type="predicted"/>
<dbReference type="Gene3D" id="3.40.50.300">
    <property type="entry name" value="P-loop containing nucleotide triphosphate hydrolases"/>
    <property type="match status" value="1"/>
</dbReference>
<reference evidence="1 2" key="1">
    <citation type="journal article" date="2016" name="Nat. Commun.">
        <title>Thousands of microbial genomes shed light on interconnected biogeochemical processes in an aquifer system.</title>
        <authorList>
            <person name="Anantharaman K."/>
            <person name="Brown C.T."/>
            <person name="Hug L.A."/>
            <person name="Sharon I."/>
            <person name="Castelle C.J."/>
            <person name="Probst A.J."/>
            <person name="Thomas B.C."/>
            <person name="Singh A."/>
            <person name="Wilkins M.J."/>
            <person name="Karaoz U."/>
            <person name="Brodie E.L."/>
            <person name="Williams K.H."/>
            <person name="Hubbard S.S."/>
            <person name="Banfield J.F."/>
        </authorList>
    </citation>
    <scope>NUCLEOTIDE SEQUENCE [LARGE SCALE GENOMIC DNA]</scope>
</reference>
<dbReference type="PROSITE" id="PS51257">
    <property type="entry name" value="PROKAR_LIPOPROTEIN"/>
    <property type="match status" value="1"/>
</dbReference>
<accession>A0A1G2C9U2</accession>
<protein>
    <submittedName>
        <fullName evidence="1">Uncharacterized protein</fullName>
    </submittedName>
</protein>